<feature type="active site" description="Charge relay system" evidence="5">
    <location>
        <position position="216"/>
    </location>
</feature>
<dbReference type="PROSITE" id="PS51892">
    <property type="entry name" value="SUBTILASE"/>
    <property type="match status" value="1"/>
</dbReference>
<dbReference type="PIRSF" id="PIRSF037903">
    <property type="entry name" value="Subtilisin_rel_GFO_2223"/>
    <property type="match status" value="1"/>
</dbReference>
<evidence type="ECO:0000256" key="1">
    <source>
        <dbReference type="ARBA" id="ARBA00011073"/>
    </source>
</evidence>
<name>A0A364XV15_9BACT</name>
<evidence type="ECO:0000259" key="7">
    <source>
        <dbReference type="Pfam" id="PF00082"/>
    </source>
</evidence>
<dbReference type="PANTHER" id="PTHR43806:SF67">
    <property type="entry name" value="EGF-LIKE DOMAIN-CONTAINING PROTEIN"/>
    <property type="match status" value="1"/>
</dbReference>
<gene>
    <name evidence="8" type="ORF">DQQ10_25735</name>
</gene>
<dbReference type="GO" id="GO:0006508">
    <property type="term" value="P:proteolysis"/>
    <property type="evidence" value="ECO:0007669"/>
    <property type="project" value="UniProtKB-KW"/>
</dbReference>
<keyword evidence="4 5" id="KW-0720">Serine protease</keyword>
<feature type="chain" id="PRO_5016849986" evidence="6">
    <location>
        <begin position="23"/>
        <end position="539"/>
    </location>
</feature>
<dbReference type="InterPro" id="IPR000209">
    <property type="entry name" value="Peptidase_S8/S53_dom"/>
</dbReference>
<reference evidence="8 9" key="1">
    <citation type="submission" date="2018-06" db="EMBL/GenBank/DDBJ databases">
        <title>Chryseolinea flavus sp. nov., a member of the phylum Bacteroidetes isolated from soil.</title>
        <authorList>
            <person name="Li Y."/>
            <person name="Wang J."/>
        </authorList>
    </citation>
    <scope>NUCLEOTIDE SEQUENCE [LARGE SCALE GENOMIC DNA]</scope>
    <source>
        <strain evidence="8 9">SDU1-6</strain>
    </source>
</reference>
<keyword evidence="3 5" id="KW-0378">Hydrolase</keyword>
<dbReference type="NCBIfam" id="TIGR04183">
    <property type="entry name" value="Por_Secre_tail"/>
    <property type="match status" value="1"/>
</dbReference>
<evidence type="ECO:0000256" key="6">
    <source>
        <dbReference type="SAM" id="SignalP"/>
    </source>
</evidence>
<dbReference type="Pfam" id="PF00082">
    <property type="entry name" value="Peptidase_S8"/>
    <property type="match status" value="1"/>
</dbReference>
<dbReference type="InterPro" id="IPR017317">
    <property type="entry name" value="Pept_S8_subtilisin_bacteroid-2"/>
</dbReference>
<keyword evidence="9" id="KW-1185">Reference proteome</keyword>
<dbReference type="InterPro" id="IPR026444">
    <property type="entry name" value="Secre_tail"/>
</dbReference>
<sequence>MAVIKRILLLMLVVGASTQAHTQVGRYMVFFKEKNGTPYSISEPQEFLSQRAIDRRSKQGIAVTEKDLPVNPAYVESVKSIGVDVFFTTRWMNGLLIQCDQTLVDDVAALSFVDRVDFVAPNARLLGNGRKKVPIKQKTSRVANVTSTQLEQLNIDDMHQEGLHGEGIVIGIFDAGFGGVDVIDPFAAVIAEGRIDLEASKDFIINSDNVFQYDPHGTEVFSVIAAYQSGSFTGGAYKAKYQLYVTEDAATEYRIEEYNWLFAAERADSAGVDVVNSSLGYSTFDNNAMDYPKSALDGKTAVVTRAAQWLADRGVLIVCSAGNEGNNGWQLITPPADAIDVLSVASVDAKGARAASSSKGPSADNRIKPDVAALGVGTSVIFPNGSIGAANGTSLASPLIASFAAGVWQKYPDLTNKEIMTLIRQSGSLAHAPNNLLGHGIPDFTKIESYLISLEKNPFSVFPNPFLDSITIKPFSPGMVASCVATLITAEGKKVFETTLSFTREEPSITAKLPGLAAGVYMLKLQWKNGSQTMKLAKQ</sequence>
<evidence type="ECO:0000256" key="5">
    <source>
        <dbReference type="PROSITE-ProRule" id="PRU01240"/>
    </source>
</evidence>
<dbReference type="Proteomes" id="UP000251889">
    <property type="component" value="Unassembled WGS sequence"/>
</dbReference>
<dbReference type="AlphaFoldDB" id="A0A364XV15"/>
<keyword evidence="2 5" id="KW-0645">Protease</keyword>
<evidence type="ECO:0000256" key="4">
    <source>
        <dbReference type="ARBA" id="ARBA00022825"/>
    </source>
</evidence>
<dbReference type="PRINTS" id="PR00723">
    <property type="entry name" value="SUBTILISIN"/>
</dbReference>
<dbReference type="InterPro" id="IPR015500">
    <property type="entry name" value="Peptidase_S8_subtilisin-rel"/>
</dbReference>
<dbReference type="InterPro" id="IPR036852">
    <property type="entry name" value="Peptidase_S8/S53_dom_sf"/>
</dbReference>
<keyword evidence="6" id="KW-0732">Signal</keyword>
<dbReference type="GO" id="GO:0004252">
    <property type="term" value="F:serine-type endopeptidase activity"/>
    <property type="evidence" value="ECO:0007669"/>
    <property type="project" value="UniProtKB-UniRule"/>
</dbReference>
<evidence type="ECO:0000313" key="8">
    <source>
        <dbReference type="EMBL" id="RAV98008.1"/>
    </source>
</evidence>
<dbReference type="EMBL" id="QMFY01000023">
    <property type="protein sequence ID" value="RAV98008.1"/>
    <property type="molecule type" value="Genomic_DNA"/>
</dbReference>
<comment type="similarity">
    <text evidence="1 5">Belongs to the peptidase S8 family.</text>
</comment>
<evidence type="ECO:0000256" key="3">
    <source>
        <dbReference type="ARBA" id="ARBA00022801"/>
    </source>
</evidence>
<dbReference type="InterPro" id="IPR050131">
    <property type="entry name" value="Peptidase_S8_subtilisin-like"/>
</dbReference>
<feature type="active site" description="Charge relay system" evidence="5">
    <location>
        <position position="174"/>
    </location>
</feature>
<accession>A0A364XV15</accession>
<feature type="signal peptide" evidence="6">
    <location>
        <begin position="1"/>
        <end position="22"/>
    </location>
</feature>
<dbReference type="Gene3D" id="3.40.50.200">
    <property type="entry name" value="Peptidase S8/S53 domain"/>
    <property type="match status" value="1"/>
</dbReference>
<proteinExistence type="inferred from homology"/>
<organism evidence="8 9">
    <name type="scientific">Pseudochryseolinea flava</name>
    <dbReference type="NCBI Taxonomy" id="2059302"/>
    <lineage>
        <taxon>Bacteria</taxon>
        <taxon>Pseudomonadati</taxon>
        <taxon>Bacteroidota</taxon>
        <taxon>Cytophagia</taxon>
        <taxon>Cytophagales</taxon>
        <taxon>Fulvivirgaceae</taxon>
        <taxon>Pseudochryseolinea</taxon>
    </lineage>
</organism>
<dbReference type="PANTHER" id="PTHR43806">
    <property type="entry name" value="PEPTIDASE S8"/>
    <property type="match status" value="1"/>
</dbReference>
<dbReference type="SUPFAM" id="SSF52743">
    <property type="entry name" value="Subtilisin-like"/>
    <property type="match status" value="1"/>
</dbReference>
<dbReference type="OrthoDB" id="9792152at2"/>
<evidence type="ECO:0000256" key="2">
    <source>
        <dbReference type="ARBA" id="ARBA00022670"/>
    </source>
</evidence>
<evidence type="ECO:0000313" key="9">
    <source>
        <dbReference type="Proteomes" id="UP000251889"/>
    </source>
</evidence>
<feature type="active site" description="Charge relay system" evidence="5">
    <location>
        <position position="394"/>
    </location>
</feature>
<feature type="domain" description="Peptidase S8/S53" evidence="7">
    <location>
        <begin position="165"/>
        <end position="440"/>
    </location>
</feature>
<comment type="caution">
    <text evidence="8">The sequence shown here is derived from an EMBL/GenBank/DDBJ whole genome shotgun (WGS) entry which is preliminary data.</text>
</comment>
<dbReference type="RefSeq" id="WP_112749823.1">
    <property type="nucleotide sequence ID" value="NZ_QMFY01000023.1"/>
</dbReference>
<protein>
    <submittedName>
        <fullName evidence="8">Peptidase S8</fullName>
    </submittedName>
</protein>